<dbReference type="EMBL" id="MNCJ02000329">
    <property type="protein sequence ID" value="KAF5767379.1"/>
    <property type="molecule type" value="Genomic_DNA"/>
</dbReference>
<accession>A0A9K3H6X0</accession>
<evidence type="ECO:0000313" key="3">
    <source>
        <dbReference type="Proteomes" id="UP000215914"/>
    </source>
</evidence>
<dbReference type="Gramene" id="mRNA:HanXRQr2_Chr14g0623671">
    <property type="protein sequence ID" value="mRNA:HanXRQr2_Chr14g0623671"/>
    <property type="gene ID" value="HanXRQr2_Chr14g0623671"/>
</dbReference>
<sequence>MKDVPSIELPERALVATEMSLHWKADRHDKLVYVEDDKIVALYVVAYKREHGKMTTVQKGVNEEPWYHQIVRNFALPRDADLSAQPSTNDGELTNLGIGPESRKKKRAPTATAVPKKFDALNADVLKEEKRKGTRLVSDPWCDYVVVYGTLEGLAPVAVRKPKAEPHDTVDIPMSNPDDPINLESSPEPLLRTKAVKRKLESEAAAQHAKKITRKESVTRVTWTLLLRSFLQKLIPPVHVESSSVFNDDLPPTPPLASIREQLEGTKAAEAEVEKVIEVEKPVEVELEAEKIVEVETADVGATKPKSPEVMAHEPERGKSNLEENPVITVPSSVTTSTPPRDSVEGNPTGVNQGFVAHDEEDSPIRPEETLGDYYYRSYSKKRASEIHAPVWKLTQGDTFSNWQICRYWLQGVGCF</sequence>
<evidence type="ECO:0000256" key="1">
    <source>
        <dbReference type="SAM" id="MobiDB-lite"/>
    </source>
</evidence>
<evidence type="ECO:0000313" key="2">
    <source>
        <dbReference type="EMBL" id="KAF5767379.1"/>
    </source>
</evidence>
<protein>
    <submittedName>
        <fullName evidence="2">Uncharacterized protein</fullName>
    </submittedName>
</protein>
<dbReference type="Proteomes" id="UP000215914">
    <property type="component" value="Unassembled WGS sequence"/>
</dbReference>
<feature type="region of interest" description="Disordered" evidence="1">
    <location>
        <begin position="81"/>
        <end position="113"/>
    </location>
</feature>
<feature type="compositionally biased region" description="Low complexity" evidence="1">
    <location>
        <begin position="330"/>
        <end position="341"/>
    </location>
</feature>
<keyword evidence="3" id="KW-1185">Reference proteome</keyword>
<reference evidence="2" key="2">
    <citation type="submission" date="2020-06" db="EMBL/GenBank/DDBJ databases">
        <title>Helianthus annuus Genome sequencing and assembly Release 2.</title>
        <authorList>
            <person name="Gouzy J."/>
            <person name="Langlade N."/>
            <person name="Munos S."/>
        </authorList>
    </citation>
    <scope>NUCLEOTIDE SEQUENCE</scope>
    <source>
        <tissue evidence="2">Leaves</tissue>
    </source>
</reference>
<feature type="region of interest" description="Disordered" evidence="1">
    <location>
        <begin position="330"/>
        <end position="368"/>
    </location>
</feature>
<organism evidence="2 3">
    <name type="scientific">Helianthus annuus</name>
    <name type="common">Common sunflower</name>
    <dbReference type="NCBI Taxonomy" id="4232"/>
    <lineage>
        <taxon>Eukaryota</taxon>
        <taxon>Viridiplantae</taxon>
        <taxon>Streptophyta</taxon>
        <taxon>Embryophyta</taxon>
        <taxon>Tracheophyta</taxon>
        <taxon>Spermatophyta</taxon>
        <taxon>Magnoliopsida</taxon>
        <taxon>eudicotyledons</taxon>
        <taxon>Gunneridae</taxon>
        <taxon>Pentapetalae</taxon>
        <taxon>asterids</taxon>
        <taxon>campanulids</taxon>
        <taxon>Asterales</taxon>
        <taxon>Asteraceae</taxon>
        <taxon>Asteroideae</taxon>
        <taxon>Heliantheae alliance</taxon>
        <taxon>Heliantheae</taxon>
        <taxon>Helianthus</taxon>
    </lineage>
</organism>
<dbReference type="AlphaFoldDB" id="A0A9K3H6X0"/>
<reference evidence="2" key="1">
    <citation type="journal article" date="2017" name="Nature">
        <title>The sunflower genome provides insights into oil metabolism, flowering and Asterid evolution.</title>
        <authorList>
            <person name="Badouin H."/>
            <person name="Gouzy J."/>
            <person name="Grassa C.J."/>
            <person name="Murat F."/>
            <person name="Staton S.E."/>
            <person name="Cottret L."/>
            <person name="Lelandais-Briere C."/>
            <person name="Owens G.L."/>
            <person name="Carrere S."/>
            <person name="Mayjonade B."/>
            <person name="Legrand L."/>
            <person name="Gill N."/>
            <person name="Kane N.C."/>
            <person name="Bowers J.E."/>
            <person name="Hubner S."/>
            <person name="Bellec A."/>
            <person name="Berard A."/>
            <person name="Berges H."/>
            <person name="Blanchet N."/>
            <person name="Boniface M.C."/>
            <person name="Brunel D."/>
            <person name="Catrice O."/>
            <person name="Chaidir N."/>
            <person name="Claudel C."/>
            <person name="Donnadieu C."/>
            <person name="Faraut T."/>
            <person name="Fievet G."/>
            <person name="Helmstetter N."/>
            <person name="King M."/>
            <person name="Knapp S.J."/>
            <person name="Lai Z."/>
            <person name="Le Paslier M.C."/>
            <person name="Lippi Y."/>
            <person name="Lorenzon L."/>
            <person name="Mandel J.R."/>
            <person name="Marage G."/>
            <person name="Marchand G."/>
            <person name="Marquand E."/>
            <person name="Bret-Mestries E."/>
            <person name="Morien E."/>
            <person name="Nambeesan S."/>
            <person name="Nguyen T."/>
            <person name="Pegot-Espagnet P."/>
            <person name="Pouilly N."/>
            <person name="Raftis F."/>
            <person name="Sallet E."/>
            <person name="Schiex T."/>
            <person name="Thomas J."/>
            <person name="Vandecasteele C."/>
            <person name="Vares D."/>
            <person name="Vear F."/>
            <person name="Vautrin S."/>
            <person name="Crespi M."/>
            <person name="Mangin B."/>
            <person name="Burke J.M."/>
            <person name="Salse J."/>
            <person name="Munos S."/>
            <person name="Vincourt P."/>
            <person name="Rieseberg L.H."/>
            <person name="Langlade N.B."/>
        </authorList>
    </citation>
    <scope>NUCLEOTIDE SEQUENCE</scope>
    <source>
        <tissue evidence="2">Leaves</tissue>
    </source>
</reference>
<gene>
    <name evidence="2" type="ORF">HanXRQr2_Chr14g0623671</name>
</gene>
<feature type="region of interest" description="Disordered" evidence="1">
    <location>
        <begin position="166"/>
        <end position="186"/>
    </location>
</feature>
<proteinExistence type="predicted"/>
<name>A0A9K3H6X0_HELAN</name>
<comment type="caution">
    <text evidence="2">The sequence shown here is derived from an EMBL/GenBank/DDBJ whole genome shotgun (WGS) entry which is preliminary data.</text>
</comment>